<organism evidence="3 4">
    <name type="scientific">Besnoitia besnoiti</name>
    <name type="common">Apicomplexan protozoan</name>
    <dbReference type="NCBI Taxonomy" id="94643"/>
    <lineage>
        <taxon>Eukaryota</taxon>
        <taxon>Sar</taxon>
        <taxon>Alveolata</taxon>
        <taxon>Apicomplexa</taxon>
        <taxon>Conoidasida</taxon>
        <taxon>Coccidia</taxon>
        <taxon>Eucoccidiorida</taxon>
        <taxon>Eimeriorina</taxon>
        <taxon>Sarcocystidae</taxon>
        <taxon>Besnoitia</taxon>
    </lineage>
</organism>
<sequence>MSGSKQKSRSASLRSVVAGSLVVLVLVSTPAVDAHARPHGDGRNVVAETRSEKTAGGERFLQPKSEHDGDTNAKQDSSTAADNGSGGDEKVKDSGLKQIAHDGASANEPNDGSRTSVTDSAQGEVEGGHNEEDAAGRISHDSEKEADEQEHKQTDGESEHAEEGPATNKVKEHLPEKSQKRVDANESDEEENAKPFFAIIRLPLSPPHLFIPRMRWPSVRLLLPAAKRNHAGSMVSVKGRQTRLEPRHMEMLADHLHSLYDKLQNHMLKGQRSDFVVQQDHVKMLEELSWLIHQARKFAAILKGANAELES</sequence>
<evidence type="ECO:0000313" key="3">
    <source>
        <dbReference type="EMBL" id="PFH37976.1"/>
    </source>
</evidence>
<keyword evidence="4" id="KW-1185">Reference proteome</keyword>
<dbReference type="Proteomes" id="UP000224006">
    <property type="component" value="Chromosome I"/>
</dbReference>
<dbReference type="AlphaFoldDB" id="A0A2A9MNW8"/>
<feature type="region of interest" description="Disordered" evidence="1">
    <location>
        <begin position="29"/>
        <end position="190"/>
    </location>
</feature>
<protein>
    <recommendedName>
        <fullName evidence="5">Transmembrane protein</fullName>
    </recommendedName>
</protein>
<comment type="caution">
    <text evidence="3">The sequence shown here is derived from an EMBL/GenBank/DDBJ whole genome shotgun (WGS) entry which is preliminary data.</text>
</comment>
<feature type="compositionally biased region" description="Basic and acidic residues" evidence="1">
    <location>
        <begin position="126"/>
        <end position="184"/>
    </location>
</feature>
<dbReference type="VEuPathDB" id="ToxoDB:BESB_003170"/>
<dbReference type="GeneID" id="40305380"/>
<reference evidence="3 4" key="1">
    <citation type="submission" date="2017-09" db="EMBL/GenBank/DDBJ databases">
        <title>Genome sequencing of Besnoitia besnoiti strain Bb-Ger1.</title>
        <authorList>
            <person name="Schares G."/>
            <person name="Venepally P."/>
            <person name="Lorenzi H.A."/>
        </authorList>
    </citation>
    <scope>NUCLEOTIDE SEQUENCE [LARGE SCALE GENOMIC DNA]</scope>
    <source>
        <strain evidence="3 4">Bb-Ger1</strain>
    </source>
</reference>
<name>A0A2A9MNW8_BESBE</name>
<dbReference type="EMBL" id="NWUJ01000001">
    <property type="protein sequence ID" value="PFH37976.1"/>
    <property type="molecule type" value="Genomic_DNA"/>
</dbReference>
<dbReference type="RefSeq" id="XP_029221985.1">
    <property type="nucleotide sequence ID" value="XM_029359072.1"/>
</dbReference>
<dbReference type="KEGG" id="bbes:BESB_003170"/>
<keyword evidence="2" id="KW-0732">Signal</keyword>
<evidence type="ECO:0000313" key="4">
    <source>
        <dbReference type="Proteomes" id="UP000224006"/>
    </source>
</evidence>
<proteinExistence type="predicted"/>
<feature type="compositionally biased region" description="Polar residues" evidence="1">
    <location>
        <begin position="107"/>
        <end position="121"/>
    </location>
</feature>
<evidence type="ECO:0008006" key="5">
    <source>
        <dbReference type="Google" id="ProtNLM"/>
    </source>
</evidence>
<feature type="signal peptide" evidence="2">
    <location>
        <begin position="1"/>
        <end position="36"/>
    </location>
</feature>
<gene>
    <name evidence="3" type="ORF">BESB_003170</name>
</gene>
<feature type="chain" id="PRO_5012089266" description="Transmembrane protein" evidence="2">
    <location>
        <begin position="37"/>
        <end position="311"/>
    </location>
</feature>
<accession>A0A2A9MNW8</accession>
<evidence type="ECO:0000256" key="2">
    <source>
        <dbReference type="SAM" id="SignalP"/>
    </source>
</evidence>
<evidence type="ECO:0000256" key="1">
    <source>
        <dbReference type="SAM" id="MobiDB-lite"/>
    </source>
</evidence>
<feature type="compositionally biased region" description="Basic and acidic residues" evidence="1">
    <location>
        <begin position="64"/>
        <end position="73"/>
    </location>
</feature>